<reference evidence="11 12" key="1">
    <citation type="journal article" date="2016" name="Nat. Commun.">
        <title>Thousands of microbial genomes shed light on interconnected biogeochemical processes in an aquifer system.</title>
        <authorList>
            <person name="Anantharaman K."/>
            <person name="Brown C.T."/>
            <person name="Hug L.A."/>
            <person name="Sharon I."/>
            <person name="Castelle C.J."/>
            <person name="Probst A.J."/>
            <person name="Thomas B.C."/>
            <person name="Singh A."/>
            <person name="Wilkins M.J."/>
            <person name="Karaoz U."/>
            <person name="Brodie E.L."/>
            <person name="Williams K.H."/>
            <person name="Hubbard S.S."/>
            <person name="Banfield J.F."/>
        </authorList>
    </citation>
    <scope>NUCLEOTIDE SEQUENCE [LARGE SCALE GENOMIC DNA]</scope>
</reference>
<dbReference type="PANTHER" id="PTHR30071:SF1">
    <property type="entry name" value="CYTOCHROME B_B6 PROTEIN-RELATED"/>
    <property type="match status" value="1"/>
</dbReference>
<dbReference type="STRING" id="1817772.A2527_10735"/>
<comment type="function">
    <text evidence="1">Required for the export of heme to the periplasm for the biogenesis of c-type cytochromes.</text>
</comment>
<dbReference type="EMBL" id="MFNE01000004">
    <property type="protein sequence ID" value="OGG97135.1"/>
    <property type="molecule type" value="Genomic_DNA"/>
</dbReference>
<evidence type="ECO:0000256" key="4">
    <source>
        <dbReference type="ARBA" id="ARBA00016463"/>
    </source>
</evidence>
<accession>A0A1F6GGB6</accession>
<evidence type="ECO:0000256" key="9">
    <source>
        <dbReference type="SAM" id="Phobius"/>
    </source>
</evidence>
<evidence type="ECO:0000256" key="1">
    <source>
        <dbReference type="ARBA" id="ARBA00002442"/>
    </source>
</evidence>
<evidence type="ECO:0000256" key="2">
    <source>
        <dbReference type="ARBA" id="ARBA00004141"/>
    </source>
</evidence>
<dbReference type="PRINTS" id="PR01386">
    <property type="entry name" value="CCMCBIOGNSIS"/>
</dbReference>
<feature type="transmembrane region" description="Helical" evidence="9">
    <location>
        <begin position="185"/>
        <end position="203"/>
    </location>
</feature>
<evidence type="ECO:0000256" key="8">
    <source>
        <dbReference type="ARBA" id="ARBA00023136"/>
    </source>
</evidence>
<dbReference type="GO" id="GO:0017004">
    <property type="term" value="P:cytochrome complex assembly"/>
    <property type="evidence" value="ECO:0007669"/>
    <property type="project" value="UniProtKB-KW"/>
</dbReference>
<keyword evidence="8 9" id="KW-0472">Membrane</keyword>
<dbReference type="GO" id="GO:0015232">
    <property type="term" value="F:heme transmembrane transporter activity"/>
    <property type="evidence" value="ECO:0007669"/>
    <property type="project" value="InterPro"/>
</dbReference>
<feature type="transmembrane region" description="Helical" evidence="9">
    <location>
        <begin position="40"/>
        <end position="65"/>
    </location>
</feature>
<evidence type="ECO:0000256" key="3">
    <source>
        <dbReference type="ARBA" id="ARBA00005840"/>
    </source>
</evidence>
<comment type="similarity">
    <text evidence="3">Belongs to the CcmC/CycZ/HelC family.</text>
</comment>
<evidence type="ECO:0000256" key="7">
    <source>
        <dbReference type="ARBA" id="ARBA00022989"/>
    </source>
</evidence>
<dbReference type="PANTHER" id="PTHR30071">
    <property type="entry name" value="HEME EXPORTER PROTEIN C"/>
    <property type="match status" value="1"/>
</dbReference>
<evidence type="ECO:0000259" key="10">
    <source>
        <dbReference type="Pfam" id="PF01578"/>
    </source>
</evidence>
<comment type="subcellular location">
    <subcellularLocation>
        <location evidence="2">Membrane</location>
        <topology evidence="2">Multi-pass membrane protein</topology>
    </subcellularLocation>
</comment>
<keyword evidence="6" id="KW-0201">Cytochrome c-type biogenesis</keyword>
<feature type="transmembrane region" description="Helical" evidence="9">
    <location>
        <begin position="139"/>
        <end position="165"/>
    </location>
</feature>
<keyword evidence="5 9" id="KW-0812">Transmembrane</keyword>
<dbReference type="AlphaFoldDB" id="A0A1F6GGB6"/>
<feature type="transmembrane region" description="Helical" evidence="9">
    <location>
        <begin position="77"/>
        <end position="97"/>
    </location>
</feature>
<dbReference type="InterPro" id="IPR045062">
    <property type="entry name" value="Cyt_c_biogenesis_CcsA/CcmC"/>
</dbReference>
<evidence type="ECO:0000313" key="12">
    <source>
        <dbReference type="Proteomes" id="UP000178449"/>
    </source>
</evidence>
<comment type="caution">
    <text evidence="11">The sequence shown here is derived from an EMBL/GenBank/DDBJ whole genome shotgun (WGS) entry which is preliminary data.</text>
</comment>
<organism evidence="11 12">
    <name type="scientific">Candidatus Lambdaproteobacteria bacterium RIFOXYD2_FULL_50_16</name>
    <dbReference type="NCBI Taxonomy" id="1817772"/>
    <lineage>
        <taxon>Bacteria</taxon>
        <taxon>Pseudomonadati</taxon>
        <taxon>Pseudomonadota</taxon>
        <taxon>Candidatus Lambdaproteobacteria</taxon>
    </lineage>
</organism>
<protein>
    <recommendedName>
        <fullName evidence="4">Heme exporter protein C</fullName>
    </recommendedName>
</protein>
<gene>
    <name evidence="11" type="ORF">A2527_10735</name>
</gene>
<keyword evidence="7 9" id="KW-1133">Transmembrane helix</keyword>
<proteinExistence type="inferred from homology"/>
<feature type="domain" description="Cytochrome c assembly protein" evidence="10">
    <location>
        <begin position="15"/>
        <end position="166"/>
    </location>
</feature>
<feature type="transmembrane region" description="Helical" evidence="9">
    <location>
        <begin position="109"/>
        <end position="127"/>
    </location>
</feature>
<evidence type="ECO:0000256" key="6">
    <source>
        <dbReference type="ARBA" id="ARBA00022748"/>
    </source>
</evidence>
<dbReference type="InterPro" id="IPR002541">
    <property type="entry name" value="Cyt_c_assembly"/>
</dbReference>
<dbReference type="Pfam" id="PF01578">
    <property type="entry name" value="Cytochrom_C_asm"/>
    <property type="match status" value="1"/>
</dbReference>
<sequence>MRYSSILGWLSLLGLALTAYLVFAWAPIEQAMGFVQKIMYIHVPSVLVCYAAFFISFLASIGYLWKREEKFDVTAYAAAEVGVIFCGLTLVTGAIWGRPTWNTYWTWDARLTTTLILFLIFVGYLLLRRFVEYSDQQARFAAVIAIIGFLDIPLIHQAVTWWRTLHQTSTLFSKKAGVIDDPLKWMLYLSIFVFYLLFAYLLAKRVELENRERALKRLLANAD</sequence>
<evidence type="ECO:0000313" key="11">
    <source>
        <dbReference type="EMBL" id="OGG97135.1"/>
    </source>
</evidence>
<dbReference type="GO" id="GO:0020037">
    <property type="term" value="F:heme binding"/>
    <property type="evidence" value="ECO:0007669"/>
    <property type="project" value="InterPro"/>
</dbReference>
<dbReference type="GO" id="GO:0005886">
    <property type="term" value="C:plasma membrane"/>
    <property type="evidence" value="ECO:0007669"/>
    <property type="project" value="TreeGrafter"/>
</dbReference>
<name>A0A1F6GGB6_9PROT</name>
<dbReference type="InterPro" id="IPR003557">
    <property type="entry name" value="Cyt_c_biogenesis_CcmC"/>
</dbReference>
<dbReference type="Proteomes" id="UP000178449">
    <property type="component" value="Unassembled WGS sequence"/>
</dbReference>
<evidence type="ECO:0000256" key="5">
    <source>
        <dbReference type="ARBA" id="ARBA00022692"/>
    </source>
</evidence>